<accession>A0A7W8VCE6</accession>
<keyword evidence="3" id="KW-1185">Reference proteome</keyword>
<dbReference type="AlphaFoldDB" id="A0A7W8VCE6"/>
<organism evidence="2 3">
    <name type="scientific">Nocardiopsis composta</name>
    <dbReference type="NCBI Taxonomy" id="157465"/>
    <lineage>
        <taxon>Bacteria</taxon>
        <taxon>Bacillati</taxon>
        <taxon>Actinomycetota</taxon>
        <taxon>Actinomycetes</taxon>
        <taxon>Streptosporangiales</taxon>
        <taxon>Nocardiopsidaceae</taxon>
        <taxon>Nocardiopsis</taxon>
    </lineage>
</organism>
<reference evidence="2 3" key="1">
    <citation type="submission" date="2020-08" db="EMBL/GenBank/DDBJ databases">
        <title>Sequencing the genomes of 1000 actinobacteria strains.</title>
        <authorList>
            <person name="Klenk H.-P."/>
        </authorList>
    </citation>
    <scope>NUCLEOTIDE SEQUENCE [LARGE SCALE GENOMIC DNA]</scope>
    <source>
        <strain evidence="2 3">DSM 44551</strain>
    </source>
</reference>
<name>A0A7W8VCE6_9ACTN</name>
<protein>
    <recommendedName>
        <fullName evidence="4">Tail assembly chaperone</fullName>
    </recommendedName>
</protein>
<dbReference type="Proteomes" id="UP000572635">
    <property type="component" value="Unassembled WGS sequence"/>
</dbReference>
<evidence type="ECO:0008006" key="4">
    <source>
        <dbReference type="Google" id="ProtNLM"/>
    </source>
</evidence>
<evidence type="ECO:0000313" key="3">
    <source>
        <dbReference type="Proteomes" id="UP000572635"/>
    </source>
</evidence>
<dbReference type="RefSeq" id="WP_184390950.1">
    <property type="nucleotide sequence ID" value="NZ_JACHDB010000001.1"/>
</dbReference>
<sequence length="138" mass="15146">MATRKTTSTARKTAPRKITPNPNPAYKEQQTGGTEAVSIVDLPDTKRAQITEAMETSTRFTLRDGTEVAFRPVIEWSFKASQSLIMGDIVGWARGALADEDDLDTLLSQPQRDVGRIVRYFDDHMGLTLGEGDSSSPS</sequence>
<feature type="compositionally biased region" description="Low complexity" evidence="1">
    <location>
        <begin position="1"/>
        <end position="12"/>
    </location>
</feature>
<proteinExistence type="predicted"/>
<feature type="region of interest" description="Disordered" evidence="1">
    <location>
        <begin position="1"/>
        <end position="38"/>
    </location>
</feature>
<dbReference type="EMBL" id="JACHDB010000001">
    <property type="protein sequence ID" value="MBB5431351.1"/>
    <property type="molecule type" value="Genomic_DNA"/>
</dbReference>
<comment type="caution">
    <text evidence="2">The sequence shown here is derived from an EMBL/GenBank/DDBJ whole genome shotgun (WGS) entry which is preliminary data.</text>
</comment>
<evidence type="ECO:0000256" key="1">
    <source>
        <dbReference type="SAM" id="MobiDB-lite"/>
    </source>
</evidence>
<evidence type="ECO:0000313" key="2">
    <source>
        <dbReference type="EMBL" id="MBB5431351.1"/>
    </source>
</evidence>
<gene>
    <name evidence="2" type="ORF">HDA36_001435</name>
</gene>